<comment type="caution">
    <text evidence="2">The sequence shown here is derived from an EMBL/GenBank/DDBJ whole genome shotgun (WGS) entry which is preliminary data.</text>
</comment>
<reference evidence="2 3" key="1">
    <citation type="submission" date="2024-01" db="EMBL/GenBank/DDBJ databases">
        <title>Genome assemblies of Stephania.</title>
        <authorList>
            <person name="Yang L."/>
        </authorList>
    </citation>
    <scope>NUCLEOTIDE SEQUENCE [LARGE SCALE GENOMIC DNA]</scope>
    <source>
        <strain evidence="2">YNDBR</strain>
        <tissue evidence="2">Leaf</tissue>
    </source>
</reference>
<dbReference type="AlphaFoldDB" id="A0AAP0P2S8"/>
<evidence type="ECO:0000256" key="1">
    <source>
        <dbReference type="SAM" id="MobiDB-lite"/>
    </source>
</evidence>
<evidence type="ECO:0000313" key="2">
    <source>
        <dbReference type="EMBL" id="KAK9128019.1"/>
    </source>
</evidence>
<accession>A0AAP0P2S8</accession>
<organism evidence="2 3">
    <name type="scientific">Stephania yunnanensis</name>
    <dbReference type="NCBI Taxonomy" id="152371"/>
    <lineage>
        <taxon>Eukaryota</taxon>
        <taxon>Viridiplantae</taxon>
        <taxon>Streptophyta</taxon>
        <taxon>Embryophyta</taxon>
        <taxon>Tracheophyta</taxon>
        <taxon>Spermatophyta</taxon>
        <taxon>Magnoliopsida</taxon>
        <taxon>Ranunculales</taxon>
        <taxon>Menispermaceae</taxon>
        <taxon>Menispermoideae</taxon>
        <taxon>Cissampelideae</taxon>
        <taxon>Stephania</taxon>
    </lineage>
</organism>
<keyword evidence="3" id="KW-1185">Reference proteome</keyword>
<feature type="compositionally biased region" description="Polar residues" evidence="1">
    <location>
        <begin position="41"/>
        <end position="50"/>
    </location>
</feature>
<protein>
    <submittedName>
        <fullName evidence="2">Uncharacterized protein</fullName>
    </submittedName>
</protein>
<name>A0AAP0P2S8_9MAGN</name>
<proteinExistence type="predicted"/>
<dbReference type="EMBL" id="JBBNAF010000007">
    <property type="protein sequence ID" value="KAK9128019.1"/>
    <property type="molecule type" value="Genomic_DNA"/>
</dbReference>
<feature type="region of interest" description="Disordered" evidence="1">
    <location>
        <begin position="1"/>
        <end position="53"/>
    </location>
</feature>
<dbReference type="Proteomes" id="UP001420932">
    <property type="component" value="Unassembled WGS sequence"/>
</dbReference>
<sequence>MAFIRPGTALPSQERPGICPGQLLETPRTALARRSRPPFTLPTSVPLSESCSRRPTHGLLVTAKRPSDPEGKDRCLSGLDTLHMGSKPLEYEIVSNISSAGPSLLQPYPNPLHCKLT</sequence>
<gene>
    <name evidence="2" type="ORF">Syun_016816</name>
</gene>
<evidence type="ECO:0000313" key="3">
    <source>
        <dbReference type="Proteomes" id="UP001420932"/>
    </source>
</evidence>